<protein>
    <recommendedName>
        <fullName evidence="10">FAD-binding domain-containing protein</fullName>
    </recommendedName>
</protein>
<evidence type="ECO:0000259" key="7">
    <source>
        <dbReference type="Pfam" id="PF07976"/>
    </source>
</evidence>
<evidence type="ECO:0000256" key="2">
    <source>
        <dbReference type="ARBA" id="ARBA00007801"/>
    </source>
</evidence>
<evidence type="ECO:0000256" key="4">
    <source>
        <dbReference type="ARBA" id="ARBA00022827"/>
    </source>
</evidence>
<evidence type="ECO:0000256" key="1">
    <source>
        <dbReference type="ARBA" id="ARBA00001974"/>
    </source>
</evidence>
<dbReference type="InterPro" id="IPR012941">
    <property type="entry name" value="Phe_hydrox_C_dim_dom"/>
</dbReference>
<proteinExistence type="inferred from homology"/>
<keyword evidence="5" id="KW-0560">Oxidoreductase</keyword>
<dbReference type="PANTHER" id="PTHR43004:SF19">
    <property type="entry name" value="BINDING MONOOXYGENASE, PUTATIVE (JCVI)-RELATED"/>
    <property type="match status" value="1"/>
</dbReference>
<evidence type="ECO:0000313" key="9">
    <source>
        <dbReference type="Proteomes" id="UP000027073"/>
    </source>
</evidence>
<evidence type="ECO:0000256" key="3">
    <source>
        <dbReference type="ARBA" id="ARBA00022630"/>
    </source>
</evidence>
<dbReference type="AlphaFoldDB" id="A0A067N261"/>
<dbReference type="GO" id="GO:0071949">
    <property type="term" value="F:FAD binding"/>
    <property type="evidence" value="ECO:0007669"/>
    <property type="project" value="InterPro"/>
</dbReference>
<dbReference type="Pfam" id="PF01494">
    <property type="entry name" value="FAD_binding_3"/>
    <property type="match status" value="1"/>
</dbReference>
<evidence type="ECO:0008006" key="10">
    <source>
        <dbReference type="Google" id="ProtNLM"/>
    </source>
</evidence>
<dbReference type="Gene3D" id="3.50.50.60">
    <property type="entry name" value="FAD/NAD(P)-binding domain"/>
    <property type="match status" value="1"/>
</dbReference>
<reference evidence="9" key="1">
    <citation type="journal article" date="2014" name="Proc. Natl. Acad. Sci. U.S.A.">
        <title>Extensive sampling of basidiomycete genomes demonstrates inadequacy of the white-rot/brown-rot paradigm for wood decay fungi.</title>
        <authorList>
            <person name="Riley R."/>
            <person name="Salamov A.A."/>
            <person name="Brown D.W."/>
            <person name="Nagy L.G."/>
            <person name="Floudas D."/>
            <person name="Held B.W."/>
            <person name="Levasseur A."/>
            <person name="Lombard V."/>
            <person name="Morin E."/>
            <person name="Otillar R."/>
            <person name="Lindquist E.A."/>
            <person name="Sun H."/>
            <person name="LaButti K.M."/>
            <person name="Schmutz J."/>
            <person name="Jabbour D."/>
            <person name="Luo H."/>
            <person name="Baker S.E."/>
            <person name="Pisabarro A.G."/>
            <person name="Walton J.D."/>
            <person name="Blanchette R.A."/>
            <person name="Henrissat B."/>
            <person name="Martin F."/>
            <person name="Cullen D."/>
            <person name="Hibbett D.S."/>
            <person name="Grigoriev I.V."/>
        </authorList>
    </citation>
    <scope>NUCLEOTIDE SEQUENCE [LARGE SCALE GENOMIC DNA]</scope>
    <source>
        <strain evidence="9">PC15</strain>
    </source>
</reference>
<dbReference type="EMBL" id="KL198014">
    <property type="protein sequence ID" value="KDQ22113.1"/>
    <property type="molecule type" value="Genomic_DNA"/>
</dbReference>
<dbReference type="InterPro" id="IPR002938">
    <property type="entry name" value="FAD-bd"/>
</dbReference>
<name>A0A067N261_PLEO1</name>
<accession>A0A067N261</accession>
<dbReference type="Gene3D" id="3.30.9.10">
    <property type="entry name" value="D-Amino Acid Oxidase, subunit A, domain 2"/>
    <property type="match status" value="1"/>
</dbReference>
<dbReference type="STRING" id="1137138.A0A067N261"/>
<dbReference type="Proteomes" id="UP000027073">
    <property type="component" value="Unassembled WGS sequence"/>
</dbReference>
<dbReference type="OrthoDB" id="1716816at2759"/>
<evidence type="ECO:0000259" key="6">
    <source>
        <dbReference type="Pfam" id="PF01494"/>
    </source>
</evidence>
<dbReference type="SUPFAM" id="SSF51905">
    <property type="entry name" value="FAD/NAD(P)-binding domain"/>
    <property type="match status" value="1"/>
</dbReference>
<evidence type="ECO:0000256" key="5">
    <source>
        <dbReference type="ARBA" id="ARBA00023002"/>
    </source>
</evidence>
<keyword evidence="3" id="KW-0285">Flavoprotein</keyword>
<dbReference type="PANTHER" id="PTHR43004">
    <property type="entry name" value="TRK SYSTEM POTASSIUM UPTAKE PROTEIN"/>
    <property type="match status" value="1"/>
</dbReference>
<dbReference type="Gene3D" id="3.40.30.20">
    <property type="match status" value="1"/>
</dbReference>
<evidence type="ECO:0000313" key="8">
    <source>
        <dbReference type="EMBL" id="KDQ22113.1"/>
    </source>
</evidence>
<comment type="cofactor">
    <cofactor evidence="1">
        <name>FAD</name>
        <dbReference type="ChEBI" id="CHEBI:57692"/>
    </cofactor>
</comment>
<dbReference type="SUPFAM" id="SSF52833">
    <property type="entry name" value="Thioredoxin-like"/>
    <property type="match status" value="1"/>
</dbReference>
<comment type="similarity">
    <text evidence="2">Belongs to the PheA/TfdB FAD monooxygenase family.</text>
</comment>
<dbReference type="HOGENOM" id="CLU_009665_9_2_1"/>
<dbReference type="GO" id="GO:0016709">
    <property type="term" value="F:oxidoreductase activity, acting on paired donors, with incorporation or reduction of molecular oxygen, NAD(P)H as one donor, and incorporation of one atom of oxygen"/>
    <property type="evidence" value="ECO:0007669"/>
    <property type="project" value="UniProtKB-ARBA"/>
</dbReference>
<dbReference type="InterPro" id="IPR038220">
    <property type="entry name" value="PHOX_C_sf"/>
</dbReference>
<gene>
    <name evidence="8" type="ORF">PLEOSDRAFT_163019</name>
</gene>
<dbReference type="InterPro" id="IPR036188">
    <property type="entry name" value="FAD/NAD-bd_sf"/>
</dbReference>
<keyword evidence="4" id="KW-0274">FAD</keyword>
<dbReference type="SUPFAM" id="SSF54373">
    <property type="entry name" value="FAD-linked reductases, C-terminal domain"/>
    <property type="match status" value="1"/>
</dbReference>
<dbReference type="PRINTS" id="PR00420">
    <property type="entry name" value="RNGMNOXGNASE"/>
</dbReference>
<feature type="domain" description="FAD-binding" evidence="6">
    <location>
        <begin position="6"/>
        <end position="385"/>
    </location>
</feature>
<dbReference type="InterPro" id="IPR036249">
    <property type="entry name" value="Thioredoxin-like_sf"/>
</dbReference>
<feature type="domain" description="Phenol hydroxylase-like C-terminal dimerisation" evidence="7">
    <location>
        <begin position="417"/>
        <end position="582"/>
    </location>
</feature>
<dbReference type="InParanoid" id="A0A067N261"/>
<dbReference type="Pfam" id="PF07976">
    <property type="entry name" value="Phe_hydrox_dim"/>
    <property type="match status" value="1"/>
</dbReference>
<organism evidence="8 9">
    <name type="scientific">Pleurotus ostreatus (strain PC15)</name>
    <name type="common">Oyster mushroom</name>
    <dbReference type="NCBI Taxonomy" id="1137138"/>
    <lineage>
        <taxon>Eukaryota</taxon>
        <taxon>Fungi</taxon>
        <taxon>Dikarya</taxon>
        <taxon>Basidiomycota</taxon>
        <taxon>Agaricomycotina</taxon>
        <taxon>Agaricomycetes</taxon>
        <taxon>Agaricomycetidae</taxon>
        <taxon>Agaricales</taxon>
        <taxon>Pleurotineae</taxon>
        <taxon>Pleurotaceae</taxon>
        <taxon>Pleurotus</taxon>
    </lineage>
</organism>
<dbReference type="VEuPathDB" id="FungiDB:PLEOSDRAFT_163019"/>
<sequence length="584" mass="65439">MNDTHFDVLVVGMGPAGLMCALSLAKAGIRTKIIDRRAPGTQYGNADGIQPRTAEIWDSYGILKRFAEGSVPVHAMVTYNPEVINGELKLIRSHPVRSIVVDSRFPHERTAGIEYIEGTLREALLEAGGSVEFSTTPTNVEVMPESQSDYPVKVTLEKLAAPMDNRDDDGVLNQAAFTETIQAKYLVGADGANSWVRRFFEIPLEGDLTKSVWGVADVIVDTNFSDCRMKCIITAPTGTIITIPREGEKIRFYVQMSLDDCQLTSDGRVDKSYLSSEAARHKVISRIQAGMSPFEVKFTEVFWWTIFAIPQRVAKQFSVHDRVFIVGDACHQHSPKAGQGANAAMCDSHNLGWKLAHVIKGWASPNLLRTYEVERKGYAQQLINFDKEISETLERDPESYERVLHRQNMFTSGLGVRYNSMLINQPSPSHEGEQGITAGRYLPWCPITRLADWDSMDMQSLIIFDGLWKLLILPGDIRSPNNLAELARTEKELTRCVGVLKHASLYTILDNREDEVQWTDVPRALRSWKRVFVSGRKSSLNVYELLGDSKLGSLVLVRPDGYVSMVQELSQFNGDELTRFFLGL</sequence>
<dbReference type="InterPro" id="IPR050641">
    <property type="entry name" value="RIFMO-like"/>
</dbReference>